<feature type="compositionally biased region" description="Basic and acidic residues" evidence="1">
    <location>
        <begin position="424"/>
        <end position="449"/>
    </location>
</feature>
<feature type="domain" description="PDZ" evidence="2">
    <location>
        <begin position="1458"/>
        <end position="1516"/>
    </location>
</feature>
<dbReference type="GO" id="GO:0045742">
    <property type="term" value="P:positive regulation of epidermal growth factor receptor signaling pathway"/>
    <property type="evidence" value="ECO:0007669"/>
    <property type="project" value="TreeGrafter"/>
</dbReference>
<evidence type="ECO:0000256" key="1">
    <source>
        <dbReference type="SAM" id="MobiDB-lite"/>
    </source>
</evidence>
<dbReference type="PROSITE" id="PS50200">
    <property type="entry name" value="RA"/>
    <property type="match status" value="1"/>
</dbReference>
<feature type="compositionally biased region" description="Polar residues" evidence="1">
    <location>
        <begin position="349"/>
        <end position="366"/>
    </location>
</feature>
<feature type="compositionally biased region" description="Basic and acidic residues" evidence="1">
    <location>
        <begin position="303"/>
        <end position="332"/>
    </location>
</feature>
<dbReference type="SUPFAM" id="SSF54236">
    <property type="entry name" value="Ubiquitin-like"/>
    <property type="match status" value="1"/>
</dbReference>
<sequence>MPQCTLERLSIHNSNLMTNMVFKPLRNSRKKGTVKVYATIVSSKFEAEKYDITNETTAKDLIGQILLENGMTSRDRNLYYMTLNLSSNGGGKVETIADDELPISILQKMQMDTSFILKMKNGELVKIHDTCLHPHSFSKNLFVSGKTTSHEVIALLLQGYRSNEDADLFMLQGVDQTGKVLCDLKPSECPVLVQRQVTPDCDVTFHLKRRLVRRARPIKRSKSLASIRDLSEEKRHNLTQLRKKYQEKQKGLNGSDTMLRSSKSHQSLADTERDRAISKIRFNLLKLQNDESSVFYRSRQRGFNKDTTTEEASTTKRERVKPGSGRVKDSPRKLKARFHLSTDDEENEATSASDQDTSRSMSNLNDQGILFDAPDNAPSMESPRKSQSAWDVSSATSRKKETAPSTDISQSQQDIHQKQSPRKTNKDTELSDKDKDRQGYKDKVDDKLNIKPSATTNLKQSLSFERPSQSSIDIFNNMPYPKGTTLSKKQSTLTKKSPREKDIDSEHINIQSSAAHSNDNKETNGDSVTSRLKAHINESRRRSKSESRLKSREKSKDTEISPRLQAQKSKASDNTRKDSRSKSKTLPSVPKDENVQLSILSTKTSTVNSYEVGHAEKASSLEDTPNSNKQSSTESSRRGSTSHKGSRSRRSLPKIPSQTNPYVQTTNSASSNSKKQFLIQKLLESKHKEIVDNAKPYSHNHVDNTKKTMSGKIKTIDNNIAKIQTDDLEDLTVKPAISKATIILQNNIRTKHFEENETLSDKENLPQTMKNNTVEKLDNDETVEINKKYNDPLKPSTDDEIPKDNTNQGHDDLDDLKCIDNISNKAENANLLDEHNKQSNISIDQPVLEDTRDNKDNDPNVPTVIQNNINISDKTLEPIEVGGQIDANENNQTCDNEKYYDLTLDTFKSDTLSSVRFNDTMDTSTPAIVDQNVDAATAETTADDITSDLNDIKQPEQSTAEHNDITADLSNVIVDESDDSSKVNQMDICNTEVGVVKTDGISTYITEGPVENIKTDVEKPAKSFDGFSVVDNNCKTNKDIVHNVIDSALETKAQTVKDNTDINVIHKKEETIVPKVEDESKLAMQEEVDIVVEELNPAIKENSVEHIHKSTSKDTNITRVEMPNIQQRGKPKDNTKFKPKSDLNELLSEIKSNLNQTEEKVQKRISPVVKNMYNFLDVKISNKPACAATLTPSPPQLISPYFSADVSLDNSIDFTGNRVSALKPVVDHKLGTESKPKEQKDKNDIKSNQAEIKEKIVKQKNKHSSNCKPKDIVEHKSATQQIATNTNSQASVNTLGFRELQKNCGIEVIIPECSDDEHRSPSPVYVKAIRPSNLPTNLDNDIYTKNLPEEYCEGPEYIQSNANNDLNSENFLKPSRPSLFTIMRCSDIIPVVLKPNPGSDQDFGIKLFESVFTDELMKYSSGCKSFHVPSGRKPVIGHRGSPFAPVTSPSSHLYQSMLTVDVVIPGSIAHTSGMVREGDHILEVNGSYVLEWEVETVQSVIDISKDVLHLVVARSKSPYQPISPLNMHNNKGDMYYLMDQSSSHTDAEKQLAQLTHKYQHIKVETQRKDEIITELQNVIVRKEKVKQIAGDLRYNGTQGDELVSAV</sequence>
<feature type="compositionally biased region" description="Polar residues" evidence="1">
    <location>
        <begin position="452"/>
        <end position="474"/>
    </location>
</feature>
<feature type="compositionally biased region" description="Polar residues" evidence="1">
    <location>
        <begin position="508"/>
        <end position="517"/>
    </location>
</feature>
<feature type="compositionally biased region" description="Basic and acidic residues" evidence="1">
    <location>
        <begin position="535"/>
        <end position="560"/>
    </location>
</feature>
<dbReference type="OrthoDB" id="6261688at2759"/>
<protein>
    <recommendedName>
        <fullName evidence="6">PDZ domain-containing protein</fullName>
    </recommendedName>
</protein>
<dbReference type="Gene3D" id="2.30.42.10">
    <property type="match status" value="1"/>
</dbReference>
<evidence type="ECO:0000313" key="5">
    <source>
        <dbReference type="Proteomes" id="UP000749559"/>
    </source>
</evidence>
<feature type="compositionally biased region" description="Polar residues" evidence="1">
    <location>
        <begin position="656"/>
        <end position="673"/>
    </location>
</feature>
<feature type="compositionally biased region" description="Low complexity" evidence="1">
    <location>
        <begin position="484"/>
        <end position="495"/>
    </location>
</feature>
<keyword evidence="5" id="KW-1185">Reference proteome</keyword>
<dbReference type="CDD" id="cd00136">
    <property type="entry name" value="PDZ_canonical"/>
    <property type="match status" value="1"/>
</dbReference>
<evidence type="ECO:0008006" key="6">
    <source>
        <dbReference type="Google" id="ProtNLM"/>
    </source>
</evidence>
<name>A0A8S4PE73_OWEFU</name>
<evidence type="ECO:0000259" key="3">
    <source>
        <dbReference type="PROSITE" id="PS50200"/>
    </source>
</evidence>
<feature type="compositionally biased region" description="Basic and acidic residues" evidence="1">
    <location>
        <begin position="497"/>
        <end position="507"/>
    </location>
</feature>
<dbReference type="SUPFAM" id="SSF50156">
    <property type="entry name" value="PDZ domain-like"/>
    <property type="match status" value="1"/>
</dbReference>
<feature type="compositionally biased region" description="Polar residues" evidence="1">
    <location>
        <begin position="385"/>
        <end position="396"/>
    </location>
</feature>
<dbReference type="EMBL" id="CAIIXF020000007">
    <property type="protein sequence ID" value="CAH1789436.1"/>
    <property type="molecule type" value="Genomic_DNA"/>
</dbReference>
<dbReference type="PROSITE" id="PS50106">
    <property type="entry name" value="PDZ"/>
    <property type="match status" value="1"/>
</dbReference>
<accession>A0A8S4PE73</accession>
<dbReference type="CDD" id="cd17043">
    <property type="entry name" value="RA"/>
    <property type="match status" value="1"/>
</dbReference>
<dbReference type="Pfam" id="PF00595">
    <property type="entry name" value="PDZ"/>
    <property type="match status" value="1"/>
</dbReference>
<feature type="compositionally biased region" description="Polar residues" evidence="1">
    <location>
        <begin position="252"/>
        <end position="269"/>
    </location>
</feature>
<feature type="compositionally biased region" description="Basic and acidic residues" evidence="1">
    <location>
        <begin position="570"/>
        <end position="581"/>
    </location>
</feature>
<feature type="region of interest" description="Disordered" evidence="1">
    <location>
        <begin position="788"/>
        <end position="812"/>
    </location>
</feature>
<dbReference type="SMART" id="SM00228">
    <property type="entry name" value="PDZ"/>
    <property type="match status" value="1"/>
</dbReference>
<feature type="compositionally biased region" description="Polar residues" evidence="1">
    <location>
        <begin position="403"/>
        <end position="414"/>
    </location>
</feature>
<reference evidence="4" key="1">
    <citation type="submission" date="2022-03" db="EMBL/GenBank/DDBJ databases">
        <authorList>
            <person name="Martin C."/>
        </authorList>
    </citation>
    <scope>NUCLEOTIDE SEQUENCE</scope>
</reference>
<dbReference type="InterPro" id="IPR036034">
    <property type="entry name" value="PDZ_sf"/>
</dbReference>
<gene>
    <name evidence="4" type="ORF">OFUS_LOCUS14792</name>
</gene>
<proteinExistence type="predicted"/>
<dbReference type="InterPro" id="IPR000159">
    <property type="entry name" value="RA_dom"/>
</dbReference>
<dbReference type="InterPro" id="IPR001478">
    <property type="entry name" value="PDZ"/>
</dbReference>
<dbReference type="Proteomes" id="UP000749559">
    <property type="component" value="Unassembled WGS sequence"/>
</dbReference>
<evidence type="ECO:0000259" key="2">
    <source>
        <dbReference type="PROSITE" id="PS50106"/>
    </source>
</evidence>
<feature type="region of interest" description="Disordered" evidence="1">
    <location>
        <begin position="244"/>
        <end position="272"/>
    </location>
</feature>
<dbReference type="GO" id="GO:0007165">
    <property type="term" value="P:signal transduction"/>
    <property type="evidence" value="ECO:0007669"/>
    <property type="project" value="InterPro"/>
</dbReference>
<evidence type="ECO:0000313" key="4">
    <source>
        <dbReference type="EMBL" id="CAH1789436.1"/>
    </source>
</evidence>
<dbReference type="InterPro" id="IPR029071">
    <property type="entry name" value="Ubiquitin-like_domsf"/>
</dbReference>
<dbReference type="PANTHER" id="PTHR21298:SF2">
    <property type="entry name" value="GH01721P"/>
    <property type="match status" value="1"/>
</dbReference>
<dbReference type="Gene3D" id="3.10.20.90">
    <property type="entry name" value="Phosphatidylinositol 3-kinase Catalytic Subunit, Chain A, domain 1"/>
    <property type="match status" value="2"/>
</dbReference>
<organism evidence="4 5">
    <name type="scientific">Owenia fusiformis</name>
    <name type="common">Polychaete worm</name>
    <dbReference type="NCBI Taxonomy" id="6347"/>
    <lineage>
        <taxon>Eukaryota</taxon>
        <taxon>Metazoa</taxon>
        <taxon>Spiralia</taxon>
        <taxon>Lophotrochozoa</taxon>
        <taxon>Annelida</taxon>
        <taxon>Polychaeta</taxon>
        <taxon>Sedentaria</taxon>
        <taxon>Canalipalpata</taxon>
        <taxon>Sabellida</taxon>
        <taxon>Oweniida</taxon>
        <taxon>Oweniidae</taxon>
        <taxon>Owenia</taxon>
    </lineage>
</organism>
<feature type="domain" description="Ras-associating" evidence="3">
    <location>
        <begin position="121"/>
        <end position="212"/>
    </location>
</feature>
<dbReference type="Pfam" id="PF00788">
    <property type="entry name" value="RA"/>
    <property type="match status" value="2"/>
</dbReference>
<feature type="region of interest" description="Disordered" evidence="1">
    <location>
        <begin position="298"/>
        <end position="673"/>
    </location>
</feature>
<dbReference type="PANTHER" id="PTHR21298">
    <property type="entry name" value="GH01721P"/>
    <property type="match status" value="1"/>
</dbReference>
<feature type="compositionally biased region" description="Basic residues" evidence="1">
    <location>
        <begin position="640"/>
        <end position="652"/>
    </location>
</feature>
<feature type="compositionally biased region" description="Polar residues" evidence="1">
    <location>
        <begin position="621"/>
        <end position="630"/>
    </location>
</feature>
<comment type="caution">
    <text evidence="4">The sequence shown here is derived from an EMBL/GenBank/DDBJ whole genome shotgun (WGS) entry which is preliminary data.</text>
</comment>
<dbReference type="GO" id="GO:0045743">
    <property type="term" value="P:positive regulation of fibroblast growth factor receptor signaling pathway"/>
    <property type="evidence" value="ECO:0007669"/>
    <property type="project" value="TreeGrafter"/>
</dbReference>
<feature type="compositionally biased region" description="Polar residues" evidence="1">
    <location>
        <begin position="595"/>
        <end position="609"/>
    </location>
</feature>